<accession>A0AAV4FRM4</accession>
<dbReference type="InterPro" id="IPR050358">
    <property type="entry name" value="RSE1/DDB1/CFT1"/>
</dbReference>
<dbReference type="EMBL" id="BMAT01011623">
    <property type="protein sequence ID" value="GFR76073.1"/>
    <property type="molecule type" value="Genomic_DNA"/>
</dbReference>
<feature type="non-terminal residue" evidence="2">
    <location>
        <position position="70"/>
    </location>
</feature>
<protein>
    <submittedName>
        <fullName evidence="2">DNA damage-binding protein 1</fullName>
    </submittedName>
</protein>
<feature type="domain" description="RSE1/DDB1/CPSF1 first beta-propeller" evidence="1">
    <location>
        <begin position="15"/>
        <end position="69"/>
    </location>
</feature>
<evidence type="ECO:0000313" key="3">
    <source>
        <dbReference type="Proteomes" id="UP000762676"/>
    </source>
</evidence>
<dbReference type="PANTHER" id="PTHR10644">
    <property type="entry name" value="DNA REPAIR/RNA PROCESSING CPSF FAMILY"/>
    <property type="match status" value="1"/>
</dbReference>
<proteinExistence type="predicted"/>
<keyword evidence="3" id="KW-1185">Reference proteome</keyword>
<evidence type="ECO:0000259" key="1">
    <source>
        <dbReference type="Pfam" id="PF10433"/>
    </source>
</evidence>
<dbReference type="Pfam" id="PF10433">
    <property type="entry name" value="Beta-prop_RSE1_1st"/>
    <property type="match status" value="1"/>
</dbReference>
<reference evidence="2 3" key="1">
    <citation type="journal article" date="2021" name="Elife">
        <title>Chloroplast acquisition without the gene transfer in kleptoplastic sea slugs, Plakobranchus ocellatus.</title>
        <authorList>
            <person name="Maeda T."/>
            <person name="Takahashi S."/>
            <person name="Yoshida T."/>
            <person name="Shimamura S."/>
            <person name="Takaki Y."/>
            <person name="Nagai Y."/>
            <person name="Toyoda A."/>
            <person name="Suzuki Y."/>
            <person name="Arimoto A."/>
            <person name="Ishii H."/>
            <person name="Satoh N."/>
            <person name="Nishiyama T."/>
            <person name="Hasebe M."/>
            <person name="Maruyama T."/>
            <person name="Minagawa J."/>
            <person name="Obokata J."/>
            <person name="Shigenobu S."/>
        </authorList>
    </citation>
    <scope>NUCLEOTIDE SEQUENCE [LARGE SCALE GENOMIC DNA]</scope>
</reference>
<comment type="caution">
    <text evidence="2">The sequence shown here is derived from an EMBL/GenBank/DDBJ whole genome shotgun (WGS) entry which is preliminary data.</text>
</comment>
<dbReference type="Gene3D" id="2.130.10.10">
    <property type="entry name" value="YVTN repeat-like/Quinoprotein amine dehydrogenase"/>
    <property type="match status" value="1"/>
</dbReference>
<dbReference type="InterPro" id="IPR015943">
    <property type="entry name" value="WD40/YVTN_repeat-like_dom_sf"/>
</dbReference>
<sequence>MAYNYVVTAHKPTCVTNGVTGHFTSPNDLNLIIAKNTRLEIYVVTPEGLRPIKEIMIYGRISVIELFRPP</sequence>
<dbReference type="Proteomes" id="UP000762676">
    <property type="component" value="Unassembled WGS sequence"/>
</dbReference>
<dbReference type="AlphaFoldDB" id="A0AAV4FRM4"/>
<organism evidence="2 3">
    <name type="scientific">Elysia marginata</name>
    <dbReference type="NCBI Taxonomy" id="1093978"/>
    <lineage>
        <taxon>Eukaryota</taxon>
        <taxon>Metazoa</taxon>
        <taxon>Spiralia</taxon>
        <taxon>Lophotrochozoa</taxon>
        <taxon>Mollusca</taxon>
        <taxon>Gastropoda</taxon>
        <taxon>Heterobranchia</taxon>
        <taxon>Euthyneura</taxon>
        <taxon>Panpulmonata</taxon>
        <taxon>Sacoglossa</taxon>
        <taxon>Placobranchoidea</taxon>
        <taxon>Plakobranchidae</taxon>
        <taxon>Elysia</taxon>
    </lineage>
</organism>
<evidence type="ECO:0000313" key="2">
    <source>
        <dbReference type="EMBL" id="GFR76073.1"/>
    </source>
</evidence>
<name>A0AAV4FRM4_9GAST</name>
<dbReference type="InterPro" id="IPR018846">
    <property type="entry name" value="Beta-prop_RSE1/DDB1/CPSF1_1st"/>
</dbReference>
<gene>
    <name evidence="2" type="ORF">ElyMa_005791900</name>
</gene>